<evidence type="ECO:0000256" key="4">
    <source>
        <dbReference type="ARBA" id="ARBA00022729"/>
    </source>
</evidence>
<evidence type="ECO:0000313" key="8">
    <source>
        <dbReference type="EMBL" id="MCT2401499.1"/>
    </source>
</evidence>
<comment type="function">
    <text evidence="1">Is involved in generating a small heat-stable compound (Nod), an acylated oligomer of N-acetylglucosamine, that stimulates mitosis in various plant protoplasts.</text>
</comment>
<keyword evidence="4" id="KW-0732">Signal</keyword>
<evidence type="ECO:0000256" key="6">
    <source>
        <dbReference type="SAM" id="MobiDB-lite"/>
    </source>
</evidence>
<evidence type="ECO:0000313" key="9">
    <source>
        <dbReference type="Proteomes" id="UP001165583"/>
    </source>
</evidence>
<gene>
    <name evidence="8" type="ORF">NZK81_18255</name>
</gene>
<evidence type="ECO:0000256" key="5">
    <source>
        <dbReference type="ARBA" id="ARBA00032976"/>
    </source>
</evidence>
<dbReference type="InterPro" id="IPR011330">
    <property type="entry name" value="Glyco_hydro/deAcase_b/a-brl"/>
</dbReference>
<feature type="domain" description="NodB homology" evidence="7">
    <location>
        <begin position="25"/>
        <end position="275"/>
    </location>
</feature>
<sequence>MKKNRDVIPLRELAERLAAGKLNSSAVSITFDDGYACNDEVAAPLLEEAGLPATIFIPTHLIEAGQEAWWDRLAAILIDHPAQSIVLELEEDRSVVDLGEKSDGDWHWQPGQGPSTPRQEAFHATWAKLQVLPPDAQRSAVDRLASQSDERGPRASHRLMTAERVRGVQSDLIELGGHSLTHTALSHRSRDEQEIEIRESRRELQAMSGTVPKTFAYPYGDYDANSVELAREAGFMCACTTDHGGIRKNADAFALPRIAVGNWDGRQLGARLSSV</sequence>
<comment type="similarity">
    <text evidence="2">Belongs to the polysaccharide deacetylase family.</text>
</comment>
<protein>
    <recommendedName>
        <fullName evidence="3">Chitooligosaccharide deacetylase</fullName>
    </recommendedName>
    <alternativeName>
        <fullName evidence="5">Nodulation protein B</fullName>
    </alternativeName>
</protein>
<dbReference type="InterPro" id="IPR051398">
    <property type="entry name" value="Polysacch_Deacetylase"/>
</dbReference>
<evidence type="ECO:0000259" key="7">
    <source>
        <dbReference type="PROSITE" id="PS51677"/>
    </source>
</evidence>
<evidence type="ECO:0000256" key="1">
    <source>
        <dbReference type="ARBA" id="ARBA00003236"/>
    </source>
</evidence>
<dbReference type="PANTHER" id="PTHR34216">
    <property type="match status" value="1"/>
</dbReference>
<name>A0ABT2I9K0_9SPHN</name>
<evidence type="ECO:0000256" key="3">
    <source>
        <dbReference type="ARBA" id="ARBA00020071"/>
    </source>
</evidence>
<dbReference type="Gene3D" id="3.20.20.370">
    <property type="entry name" value="Glycoside hydrolase/deacetylase"/>
    <property type="match status" value="1"/>
</dbReference>
<reference evidence="8" key="1">
    <citation type="submission" date="2022-09" db="EMBL/GenBank/DDBJ databases">
        <title>Novosphingobium sp. Nov., a polycyclic aromatic hydrocarbon-degrading bacterium isolated form mangrove sediments in HongKong.</title>
        <authorList>
            <person name="Hu Z."/>
        </authorList>
    </citation>
    <scope>NUCLEOTIDE SEQUENCE</scope>
    <source>
        <strain evidence="8">HK4-1</strain>
    </source>
</reference>
<keyword evidence="9" id="KW-1185">Reference proteome</keyword>
<dbReference type="PROSITE" id="PS51677">
    <property type="entry name" value="NODB"/>
    <property type="match status" value="1"/>
</dbReference>
<dbReference type="EMBL" id="JANZXA010000015">
    <property type="protein sequence ID" value="MCT2401499.1"/>
    <property type="molecule type" value="Genomic_DNA"/>
</dbReference>
<dbReference type="PANTHER" id="PTHR34216:SF7">
    <property type="entry name" value="POLY-BETA-1,6-N-ACETYL-D-GLUCOSAMINE N-DEACETYLASE"/>
    <property type="match status" value="1"/>
</dbReference>
<organism evidence="8 9">
    <name type="scientific">Novosphingobium mangrovi</name>
    <name type="common">ex Huang et al. 2023</name>
    <dbReference type="NCBI Taxonomy" id="2976432"/>
    <lineage>
        <taxon>Bacteria</taxon>
        <taxon>Pseudomonadati</taxon>
        <taxon>Pseudomonadota</taxon>
        <taxon>Alphaproteobacteria</taxon>
        <taxon>Sphingomonadales</taxon>
        <taxon>Sphingomonadaceae</taxon>
        <taxon>Novosphingobium</taxon>
    </lineage>
</organism>
<comment type="caution">
    <text evidence="8">The sequence shown here is derived from an EMBL/GenBank/DDBJ whole genome shotgun (WGS) entry which is preliminary data.</text>
</comment>
<dbReference type="Pfam" id="PF01522">
    <property type="entry name" value="Polysacc_deac_1"/>
    <property type="match status" value="2"/>
</dbReference>
<dbReference type="CDD" id="cd10918">
    <property type="entry name" value="CE4_NodB_like_5s_6s"/>
    <property type="match status" value="1"/>
</dbReference>
<dbReference type="RefSeq" id="WP_260047525.1">
    <property type="nucleotide sequence ID" value="NZ_JANZXA010000015.1"/>
</dbReference>
<dbReference type="Proteomes" id="UP001165583">
    <property type="component" value="Unassembled WGS sequence"/>
</dbReference>
<dbReference type="SUPFAM" id="SSF88713">
    <property type="entry name" value="Glycoside hydrolase/deacetylase"/>
    <property type="match status" value="1"/>
</dbReference>
<accession>A0ABT2I9K0</accession>
<dbReference type="InterPro" id="IPR002509">
    <property type="entry name" value="NODB_dom"/>
</dbReference>
<proteinExistence type="inferred from homology"/>
<feature type="region of interest" description="Disordered" evidence="6">
    <location>
        <begin position="137"/>
        <end position="156"/>
    </location>
</feature>
<evidence type="ECO:0000256" key="2">
    <source>
        <dbReference type="ARBA" id="ARBA00010973"/>
    </source>
</evidence>